<name>A0AAD8MLD2_9APIA</name>
<dbReference type="AlphaFoldDB" id="A0AAD8MLD2"/>
<evidence type="ECO:0000313" key="2">
    <source>
        <dbReference type="Proteomes" id="UP001237642"/>
    </source>
</evidence>
<reference evidence="1" key="2">
    <citation type="submission" date="2023-05" db="EMBL/GenBank/DDBJ databases">
        <authorList>
            <person name="Schelkunov M.I."/>
        </authorList>
    </citation>
    <scope>NUCLEOTIDE SEQUENCE</scope>
    <source>
        <strain evidence="1">Hsosn_3</strain>
        <tissue evidence="1">Leaf</tissue>
    </source>
</reference>
<dbReference type="Proteomes" id="UP001237642">
    <property type="component" value="Unassembled WGS sequence"/>
</dbReference>
<proteinExistence type="predicted"/>
<protein>
    <submittedName>
        <fullName evidence="1">Uncharacterized protein</fullName>
    </submittedName>
</protein>
<accession>A0AAD8MLD2</accession>
<organism evidence="1 2">
    <name type="scientific">Heracleum sosnowskyi</name>
    <dbReference type="NCBI Taxonomy" id="360622"/>
    <lineage>
        <taxon>Eukaryota</taxon>
        <taxon>Viridiplantae</taxon>
        <taxon>Streptophyta</taxon>
        <taxon>Embryophyta</taxon>
        <taxon>Tracheophyta</taxon>
        <taxon>Spermatophyta</taxon>
        <taxon>Magnoliopsida</taxon>
        <taxon>eudicotyledons</taxon>
        <taxon>Gunneridae</taxon>
        <taxon>Pentapetalae</taxon>
        <taxon>asterids</taxon>
        <taxon>campanulids</taxon>
        <taxon>Apiales</taxon>
        <taxon>Apiaceae</taxon>
        <taxon>Apioideae</taxon>
        <taxon>apioid superclade</taxon>
        <taxon>Tordylieae</taxon>
        <taxon>Tordyliinae</taxon>
        <taxon>Heracleum</taxon>
    </lineage>
</organism>
<sequence length="108" mass="11901">MRFDPIGKLSNLLTTSHCLLHHTISSAHLNLLHHHLASVSVHLSLLHHRNRIITITTTNFTEVGGRYYNDFVQLVEQAGMDEGGGEMVGEQIEMVGNGAQTKGAEDMV</sequence>
<dbReference type="EMBL" id="JAUIZM010000007">
    <property type="protein sequence ID" value="KAK1377027.1"/>
    <property type="molecule type" value="Genomic_DNA"/>
</dbReference>
<gene>
    <name evidence="1" type="ORF">POM88_033220</name>
</gene>
<evidence type="ECO:0000313" key="1">
    <source>
        <dbReference type="EMBL" id="KAK1377027.1"/>
    </source>
</evidence>
<comment type="caution">
    <text evidence="1">The sequence shown here is derived from an EMBL/GenBank/DDBJ whole genome shotgun (WGS) entry which is preliminary data.</text>
</comment>
<reference evidence="1" key="1">
    <citation type="submission" date="2023-02" db="EMBL/GenBank/DDBJ databases">
        <title>Genome of toxic invasive species Heracleum sosnowskyi carries increased number of genes despite the absence of recent whole-genome duplications.</title>
        <authorList>
            <person name="Schelkunov M."/>
            <person name="Shtratnikova V."/>
            <person name="Makarenko M."/>
            <person name="Klepikova A."/>
            <person name="Omelchenko D."/>
            <person name="Novikova G."/>
            <person name="Obukhova E."/>
            <person name="Bogdanov V."/>
            <person name="Penin A."/>
            <person name="Logacheva M."/>
        </authorList>
    </citation>
    <scope>NUCLEOTIDE SEQUENCE</scope>
    <source>
        <strain evidence="1">Hsosn_3</strain>
        <tissue evidence="1">Leaf</tissue>
    </source>
</reference>
<keyword evidence="2" id="KW-1185">Reference proteome</keyword>